<keyword evidence="3" id="KW-0812">Transmembrane</keyword>
<evidence type="ECO:0000256" key="1">
    <source>
        <dbReference type="ARBA" id="ARBA00004273"/>
    </source>
</evidence>
<reference evidence="10" key="1">
    <citation type="submission" date="2015-07" db="EMBL/GenBank/DDBJ databases">
        <title>Transcriptome Assembly of Anthurium amnicola.</title>
        <authorList>
            <person name="Suzuki J."/>
        </authorList>
    </citation>
    <scope>NUCLEOTIDE SEQUENCE</scope>
</reference>
<evidence type="ECO:0000256" key="3">
    <source>
        <dbReference type="ARBA" id="ARBA00022692"/>
    </source>
</evidence>
<evidence type="ECO:0000256" key="2">
    <source>
        <dbReference type="ARBA" id="ARBA00010877"/>
    </source>
</evidence>
<feature type="region of interest" description="Disordered" evidence="9">
    <location>
        <begin position="239"/>
        <end position="259"/>
    </location>
</feature>
<keyword evidence="4" id="KW-0999">Mitochondrion inner membrane</keyword>
<protein>
    <submittedName>
        <fullName evidence="10">Formation of crista junctions protein 1</fullName>
    </submittedName>
</protein>
<feature type="region of interest" description="Disordered" evidence="9">
    <location>
        <begin position="106"/>
        <end position="156"/>
    </location>
</feature>
<evidence type="ECO:0000313" key="10">
    <source>
        <dbReference type="EMBL" id="JAT49808.1"/>
    </source>
</evidence>
<evidence type="ECO:0000256" key="4">
    <source>
        <dbReference type="ARBA" id="ARBA00022792"/>
    </source>
</evidence>
<dbReference type="EMBL" id="GDJX01018128">
    <property type="protein sequence ID" value="JAT49808.1"/>
    <property type="molecule type" value="Transcribed_RNA"/>
</dbReference>
<dbReference type="PANTHER" id="PTHR15415:SF7">
    <property type="entry name" value="MICOS COMPLEX SUBUNIT MIC60"/>
    <property type="match status" value="1"/>
</dbReference>
<accession>A0A1D1Y5E4</accession>
<feature type="compositionally biased region" description="Polar residues" evidence="9">
    <location>
        <begin position="245"/>
        <end position="259"/>
    </location>
</feature>
<feature type="compositionally biased region" description="Polar residues" evidence="9">
    <location>
        <begin position="196"/>
        <end position="216"/>
    </location>
</feature>
<feature type="region of interest" description="Disordered" evidence="9">
    <location>
        <begin position="170"/>
        <end position="216"/>
    </location>
</feature>
<dbReference type="GO" id="GO:0061617">
    <property type="term" value="C:MICOS complex"/>
    <property type="evidence" value="ECO:0007669"/>
    <property type="project" value="TreeGrafter"/>
</dbReference>
<keyword evidence="5" id="KW-1133">Transmembrane helix</keyword>
<feature type="compositionally biased region" description="Basic and acidic residues" evidence="9">
    <location>
        <begin position="124"/>
        <end position="156"/>
    </location>
</feature>
<keyword evidence="6" id="KW-0496">Mitochondrion</keyword>
<keyword evidence="8" id="KW-0175">Coiled coil</keyword>
<dbReference type="InterPro" id="IPR019133">
    <property type="entry name" value="MIC60"/>
</dbReference>
<organism evidence="10">
    <name type="scientific">Anthurium amnicola</name>
    <dbReference type="NCBI Taxonomy" id="1678845"/>
    <lineage>
        <taxon>Eukaryota</taxon>
        <taxon>Viridiplantae</taxon>
        <taxon>Streptophyta</taxon>
        <taxon>Embryophyta</taxon>
        <taxon>Tracheophyta</taxon>
        <taxon>Spermatophyta</taxon>
        <taxon>Magnoliopsida</taxon>
        <taxon>Liliopsida</taxon>
        <taxon>Araceae</taxon>
        <taxon>Pothoideae</taxon>
        <taxon>Potheae</taxon>
        <taxon>Anthurium</taxon>
    </lineage>
</organism>
<evidence type="ECO:0000256" key="8">
    <source>
        <dbReference type="SAM" id="Coils"/>
    </source>
</evidence>
<dbReference type="Pfam" id="PF09731">
    <property type="entry name" value="Mitofilin"/>
    <property type="match status" value="1"/>
</dbReference>
<feature type="coiled-coil region" evidence="8">
    <location>
        <begin position="353"/>
        <end position="455"/>
    </location>
</feature>
<dbReference type="GO" id="GO:0042407">
    <property type="term" value="P:cristae formation"/>
    <property type="evidence" value="ECO:0007669"/>
    <property type="project" value="TreeGrafter"/>
</dbReference>
<proteinExistence type="inferred from homology"/>
<name>A0A1D1Y5E4_9ARAE</name>
<evidence type="ECO:0000256" key="6">
    <source>
        <dbReference type="ARBA" id="ARBA00023128"/>
    </source>
</evidence>
<evidence type="ECO:0000256" key="5">
    <source>
        <dbReference type="ARBA" id="ARBA00022989"/>
    </source>
</evidence>
<gene>
    <name evidence="10" type="primary">fcj1_1</name>
    <name evidence="10" type="ORF">g.56431</name>
</gene>
<evidence type="ECO:0000256" key="7">
    <source>
        <dbReference type="ARBA" id="ARBA00023136"/>
    </source>
</evidence>
<evidence type="ECO:0000256" key="9">
    <source>
        <dbReference type="SAM" id="MobiDB-lite"/>
    </source>
</evidence>
<dbReference type="AlphaFoldDB" id="A0A1D1Y5E4"/>
<sequence length="658" mass="72336">MLRRYLLGASSSGQAVKSYARRATVQLPYFLSSRSAYSTTSQSNVSQSSAVTTAKSPSSGNLLPKLVIGTVVFGAAVGAAYQTGYIGKPQVKHQQPSLKANKLDAVQTPKVGEQSQDQAIVPSKESKEESTILGHAEKNDENHPIEDTDAKSEDASEVIPLKEELSPAAEELTAVREESVPTKVEEMSPVKENDLPSFSQNLSQSDEQTTDLRTSSVNTVMPMKDSMEQNKMTDVEQNEVADTPISPQETTTKEVQPQDATLEVLKDLLDHEAKAQSSLSDTYSLQRDEERTDISVFRENTDISVPLSEEKEKVSVFTTEESGVTGEPESQKMVFELIEAIHAAEGRQAESDFRTFNEEKRKLKEKYEKELRDARARELMYAEEAAILEKELNKERVKAAATAKLLQEKAEEKLQMELRHKEEEAEVQLEKFHELHKAELNAAIAKEKLSHMEKMIEANLHIKALCMAFYAISEETDQSYSVHKLALGALALEDALSKGLPIREEIEVIHSSLVGPERDLLVDLVLTTLPEETLKSGTDTLLQLSEKFDALKGTLRHFSLIPPGGGGMLAHAVAHVASSIKMRECNQSGDGIESVISRVERFLGEGKLAEAADALEKGISGSGAEVAATEWVRRARNRAVTEQALTLLQAYATSVSLS</sequence>
<feature type="compositionally biased region" description="Basic and acidic residues" evidence="9">
    <location>
        <begin position="173"/>
        <end position="194"/>
    </location>
</feature>
<keyword evidence="7" id="KW-0472">Membrane</keyword>
<dbReference type="PANTHER" id="PTHR15415">
    <property type="entry name" value="MITOFILIN"/>
    <property type="match status" value="1"/>
</dbReference>
<comment type="similarity">
    <text evidence="2">Belongs to the MICOS complex subunit Mic60 family.</text>
</comment>
<comment type="subcellular location">
    <subcellularLocation>
        <location evidence="1">Mitochondrion inner membrane</location>
    </subcellularLocation>
</comment>